<feature type="compositionally biased region" description="Low complexity" evidence="4">
    <location>
        <begin position="559"/>
        <end position="568"/>
    </location>
</feature>
<dbReference type="CDD" id="cd07440">
    <property type="entry name" value="RGS"/>
    <property type="match status" value="1"/>
</dbReference>
<evidence type="ECO:0000256" key="1">
    <source>
        <dbReference type="ARBA" id="ARBA00022723"/>
    </source>
</evidence>
<dbReference type="PANTHER" id="PTHR37384">
    <property type="entry name" value="OS01G0835600 PROTEIN"/>
    <property type="match status" value="1"/>
</dbReference>
<dbReference type="Gene3D" id="1.10.167.10">
    <property type="entry name" value="Regulator of G-protein Signalling 4, domain 2"/>
    <property type="match status" value="1"/>
</dbReference>
<organism evidence="6 7">
    <name type="scientific">Cyclostephanos tholiformis</name>
    <dbReference type="NCBI Taxonomy" id="382380"/>
    <lineage>
        <taxon>Eukaryota</taxon>
        <taxon>Sar</taxon>
        <taxon>Stramenopiles</taxon>
        <taxon>Ochrophyta</taxon>
        <taxon>Bacillariophyta</taxon>
        <taxon>Coscinodiscophyceae</taxon>
        <taxon>Thalassiosirophycidae</taxon>
        <taxon>Stephanodiscales</taxon>
        <taxon>Stephanodiscaceae</taxon>
        <taxon>Cyclostephanos</taxon>
    </lineage>
</organism>
<proteinExistence type="predicted"/>
<dbReference type="Pfam" id="PF00615">
    <property type="entry name" value="RGS"/>
    <property type="match status" value="1"/>
</dbReference>
<name>A0ABD3RXS4_9STRA</name>
<evidence type="ECO:0000256" key="3">
    <source>
        <dbReference type="ARBA" id="ARBA00022833"/>
    </source>
</evidence>
<accession>A0ABD3RXS4</accession>
<feature type="compositionally biased region" description="Polar residues" evidence="4">
    <location>
        <begin position="510"/>
        <end position="520"/>
    </location>
</feature>
<evidence type="ECO:0000313" key="6">
    <source>
        <dbReference type="EMBL" id="KAL3817008.1"/>
    </source>
</evidence>
<gene>
    <name evidence="6" type="ORF">ACHAXA_010128</name>
</gene>
<evidence type="ECO:0000256" key="4">
    <source>
        <dbReference type="SAM" id="MobiDB-lite"/>
    </source>
</evidence>
<evidence type="ECO:0000256" key="2">
    <source>
        <dbReference type="ARBA" id="ARBA00022771"/>
    </source>
</evidence>
<comment type="caution">
    <text evidence="6">The sequence shown here is derived from an EMBL/GenBank/DDBJ whole genome shotgun (WGS) entry which is preliminary data.</text>
</comment>
<evidence type="ECO:0000259" key="5">
    <source>
        <dbReference type="PROSITE" id="PS50132"/>
    </source>
</evidence>
<feature type="region of interest" description="Disordered" evidence="4">
    <location>
        <begin position="497"/>
        <end position="578"/>
    </location>
</feature>
<dbReference type="SMART" id="SM00249">
    <property type="entry name" value="PHD"/>
    <property type="match status" value="1"/>
</dbReference>
<dbReference type="InterPro" id="IPR011011">
    <property type="entry name" value="Znf_FYVE_PHD"/>
</dbReference>
<dbReference type="SUPFAM" id="SSF48097">
    <property type="entry name" value="Regulator of G-protein signaling, RGS"/>
    <property type="match status" value="1"/>
</dbReference>
<dbReference type="Pfam" id="PF21743">
    <property type="entry name" value="PTM_DIR17_Tudor"/>
    <property type="match status" value="1"/>
</dbReference>
<dbReference type="InterPro" id="IPR036305">
    <property type="entry name" value="RGS_sf"/>
</dbReference>
<reference evidence="6 7" key="1">
    <citation type="submission" date="2024-10" db="EMBL/GenBank/DDBJ databases">
        <title>Updated reference genomes for cyclostephanoid diatoms.</title>
        <authorList>
            <person name="Roberts W.R."/>
            <person name="Alverson A.J."/>
        </authorList>
    </citation>
    <scope>NUCLEOTIDE SEQUENCE [LARGE SCALE GENOMIC DNA]</scope>
    <source>
        <strain evidence="6 7">AJA228-03</strain>
    </source>
</reference>
<dbReference type="CDD" id="cd20401">
    <property type="entry name" value="Tudor_AtPTM-like"/>
    <property type="match status" value="1"/>
</dbReference>
<dbReference type="PANTHER" id="PTHR37384:SF1">
    <property type="entry name" value="OS01G0835600 PROTEIN"/>
    <property type="match status" value="1"/>
</dbReference>
<keyword evidence="3" id="KW-0862">Zinc</keyword>
<dbReference type="InterPro" id="IPR016137">
    <property type="entry name" value="RGS"/>
</dbReference>
<dbReference type="AlphaFoldDB" id="A0ABD3RXS4"/>
<dbReference type="PROSITE" id="PS50132">
    <property type="entry name" value="RGS"/>
    <property type="match status" value="1"/>
</dbReference>
<dbReference type="SUPFAM" id="SSF57903">
    <property type="entry name" value="FYVE/PHD zinc finger"/>
    <property type="match status" value="1"/>
</dbReference>
<feature type="region of interest" description="Disordered" evidence="4">
    <location>
        <begin position="1"/>
        <end position="21"/>
    </location>
</feature>
<dbReference type="SMART" id="SM00315">
    <property type="entry name" value="RGS"/>
    <property type="match status" value="1"/>
</dbReference>
<feature type="domain" description="RGS" evidence="5">
    <location>
        <begin position="121"/>
        <end position="251"/>
    </location>
</feature>
<keyword evidence="2" id="KW-0863">Zinc-finger</keyword>
<dbReference type="InterPro" id="IPR044926">
    <property type="entry name" value="RGS_subdomain_2"/>
</dbReference>
<dbReference type="Proteomes" id="UP001530377">
    <property type="component" value="Unassembled WGS sequence"/>
</dbReference>
<protein>
    <recommendedName>
        <fullName evidence="5">RGS domain-containing protein</fullName>
    </recommendedName>
</protein>
<dbReference type="GO" id="GO:0008270">
    <property type="term" value="F:zinc ion binding"/>
    <property type="evidence" value="ECO:0007669"/>
    <property type="project" value="UniProtKB-KW"/>
</dbReference>
<evidence type="ECO:0000313" key="7">
    <source>
        <dbReference type="Proteomes" id="UP001530377"/>
    </source>
</evidence>
<sequence>MGKNDDDDEDDRGGGTGRGGIESNIIIPGTCDICTKPDGILEKLNLQKCRECGVCVHEVCYGMIDTGNSKDTDFVCHACAAVGVEVEVNVPSVVGGPTLRDILGVGGGGDGDGGGCVGGGGMSSFREFVSSRRNGTGDKDAEGKIDFYFASIDYSRNSREEEEEDDNTARVKSSMKSSAHRIYDAFIAKDAPRRITDLSSSTVDAIERKIFDDDRPLSRKLFDEARREVISSLERRLFERYKKSSHYPSYLSTRRKIVRQDDRPTKCVLCSVSSGIHAMHPLYDMPGKEGRQLLLPGKTCPIKLDPQLAWVHTLCGMFLSANKDHGGLVFGCKENGEYEFVDSDDDDDDEDDDDEDDDLDRRLLEEEQDRFTRCEEVFKPLMDELETLKTMARDSCDAKLAHVNDVLSRIESMIKNVNLLTPPFIENYDIGKLLRAIRETFEASDLRVKEYRKRLSKEMKRVYKEKKDKVPNGFVPVKSVLNFARSLDHSNEEIEGSIRIPADPLPPSAGKSQGPTQGDGSSLRRPSLPNGKGDLSSVGNGLGGKGDAETCTNTRDTDTNVSNDTTNDMQEGGNGLDDANGVEAVQKYKLGTTFSKRFKTGIYVGRVVSYDATRRLYRVVYPDSDFEDLDEGEISELLLSCTAWFCMEPCRIVNGEETKESKRIRELRDLPACVVCNHQDKHSLRIPVQCTAGDKHEYKEFKQYHKKMIKDRALNKKFVGCARTIHIGCARWGKRTKSNNKHPRMCYFFSGKPPTYIGNSDYTDPVANCFCREHALEIQDGMSKVGKGHQNLTFDEIYGEESDDSAKEARRIAKLKKRKRIQTESDEDSE</sequence>
<keyword evidence="1" id="KW-0479">Metal-binding</keyword>
<feature type="compositionally biased region" description="Acidic residues" evidence="4">
    <location>
        <begin position="1"/>
        <end position="11"/>
    </location>
</feature>
<dbReference type="InterPro" id="IPR047365">
    <property type="entry name" value="Tudor_AtPTM-like"/>
</dbReference>
<keyword evidence="7" id="KW-1185">Reference proteome</keyword>
<dbReference type="InterPro" id="IPR001965">
    <property type="entry name" value="Znf_PHD"/>
</dbReference>
<dbReference type="EMBL" id="JALLPB020000122">
    <property type="protein sequence ID" value="KAL3817008.1"/>
    <property type="molecule type" value="Genomic_DNA"/>
</dbReference>